<evidence type="ECO:0000313" key="1">
    <source>
        <dbReference type="EMBL" id="KAI4353819.1"/>
    </source>
</evidence>
<protein>
    <submittedName>
        <fullName evidence="1">Uncharacterized protein</fullName>
    </submittedName>
</protein>
<accession>A0ACB9PYB0</accession>
<sequence>MAEDSNTKVLNHYWVSPPAGSVPSTSLPLTFFDIPLLRVIPPKRLFFYEYPYPTQHFLQTILPTLKNSLSLTLQYFFPFAANLICPPKPRKPHILYVDGGAVSFTVVESAADFSHLTANYPRDIRDLHPLTPKLPSARELDDRSRTLPLMAVQATVLPYSGFCIGVIFHHAVADGRAFHHFMKSWASICRTGGFLEEPEHCIAELKLKINMGLNKIS</sequence>
<evidence type="ECO:0000313" key="2">
    <source>
        <dbReference type="Proteomes" id="UP000828941"/>
    </source>
</evidence>
<dbReference type="Proteomes" id="UP000828941">
    <property type="component" value="Chromosome 2"/>
</dbReference>
<gene>
    <name evidence="1" type="ORF">L6164_002744</name>
</gene>
<dbReference type="EMBL" id="CM039427">
    <property type="protein sequence ID" value="KAI4353819.1"/>
    <property type="molecule type" value="Genomic_DNA"/>
</dbReference>
<reference evidence="1 2" key="1">
    <citation type="journal article" date="2022" name="DNA Res.">
        <title>Chromosomal-level genome assembly of the orchid tree Bauhinia variegata (Leguminosae; Cercidoideae) supports the allotetraploid origin hypothesis of Bauhinia.</title>
        <authorList>
            <person name="Zhong Y."/>
            <person name="Chen Y."/>
            <person name="Zheng D."/>
            <person name="Pang J."/>
            <person name="Liu Y."/>
            <person name="Luo S."/>
            <person name="Meng S."/>
            <person name="Qian L."/>
            <person name="Wei D."/>
            <person name="Dai S."/>
            <person name="Zhou R."/>
        </authorList>
    </citation>
    <scope>NUCLEOTIDE SEQUENCE [LARGE SCALE GENOMIC DNA]</scope>
    <source>
        <strain evidence="1">BV-YZ2020</strain>
    </source>
</reference>
<keyword evidence="2" id="KW-1185">Reference proteome</keyword>
<organism evidence="1 2">
    <name type="scientific">Bauhinia variegata</name>
    <name type="common">Purple orchid tree</name>
    <name type="synonym">Phanera variegata</name>
    <dbReference type="NCBI Taxonomy" id="167791"/>
    <lineage>
        <taxon>Eukaryota</taxon>
        <taxon>Viridiplantae</taxon>
        <taxon>Streptophyta</taxon>
        <taxon>Embryophyta</taxon>
        <taxon>Tracheophyta</taxon>
        <taxon>Spermatophyta</taxon>
        <taxon>Magnoliopsida</taxon>
        <taxon>eudicotyledons</taxon>
        <taxon>Gunneridae</taxon>
        <taxon>Pentapetalae</taxon>
        <taxon>rosids</taxon>
        <taxon>fabids</taxon>
        <taxon>Fabales</taxon>
        <taxon>Fabaceae</taxon>
        <taxon>Cercidoideae</taxon>
        <taxon>Cercideae</taxon>
        <taxon>Bauhiniinae</taxon>
        <taxon>Bauhinia</taxon>
    </lineage>
</organism>
<comment type="caution">
    <text evidence="1">The sequence shown here is derived from an EMBL/GenBank/DDBJ whole genome shotgun (WGS) entry which is preliminary data.</text>
</comment>
<name>A0ACB9PYB0_BAUVA</name>
<proteinExistence type="predicted"/>